<dbReference type="InterPro" id="IPR036150">
    <property type="entry name" value="Cyt_b/b6_C_sf"/>
</dbReference>
<keyword evidence="6" id="KW-0479">Metal-binding</keyword>
<dbReference type="GO" id="GO:0016491">
    <property type="term" value="F:oxidoreductase activity"/>
    <property type="evidence" value="ECO:0007669"/>
    <property type="project" value="InterPro"/>
</dbReference>
<evidence type="ECO:0000256" key="3">
    <source>
        <dbReference type="ARBA" id="ARBA00022617"/>
    </source>
</evidence>
<keyword evidence="7" id="KW-0249">Electron transport</keyword>
<reference evidence="14 15" key="1">
    <citation type="submission" date="2018-10" db="EMBL/GenBank/DDBJ databases">
        <title>Genetic determinants and prediction of antibiotic resistance phenotypes in Helicobacter pylori.</title>
        <authorList>
            <person name="Wagner K."/>
        </authorList>
    </citation>
    <scope>NUCLEOTIDE SEQUENCE [LARGE SCALE GENOMIC DNA]</scope>
    <source>
        <strain evidence="14 15">ZH97</strain>
    </source>
</reference>
<evidence type="ECO:0000256" key="8">
    <source>
        <dbReference type="ARBA" id="ARBA00022989"/>
    </source>
</evidence>
<feature type="transmembrane region" description="Helical" evidence="11">
    <location>
        <begin position="381"/>
        <end position="403"/>
    </location>
</feature>
<dbReference type="GO" id="GO:0016020">
    <property type="term" value="C:membrane"/>
    <property type="evidence" value="ECO:0007669"/>
    <property type="project" value="UniProtKB-SubCell"/>
</dbReference>
<dbReference type="PANTHER" id="PTHR19271:SF16">
    <property type="entry name" value="CYTOCHROME B"/>
    <property type="match status" value="1"/>
</dbReference>
<keyword evidence="3" id="KW-0349">Heme</keyword>
<dbReference type="RefSeq" id="WP_033756709.1">
    <property type="nucleotide sequence ID" value="NZ_CADHAB010000004.1"/>
</dbReference>
<dbReference type="PROSITE" id="PS51002">
    <property type="entry name" value="CYTB_NTER"/>
    <property type="match status" value="1"/>
</dbReference>
<comment type="subcellular location">
    <subcellularLocation>
        <location evidence="1">Membrane</location>
        <topology evidence="1">Multi-pass membrane protein</topology>
    </subcellularLocation>
</comment>
<feature type="domain" description="Cytochrome b/b6 N-terminal region profile" evidence="12">
    <location>
        <begin position="10"/>
        <end position="223"/>
    </location>
</feature>
<dbReference type="EMBL" id="RJHK01000002">
    <property type="protein sequence ID" value="RVZ35980.1"/>
    <property type="molecule type" value="Genomic_DNA"/>
</dbReference>
<keyword evidence="10 11" id="KW-0472">Membrane</keyword>
<evidence type="ECO:0000259" key="13">
    <source>
        <dbReference type="PROSITE" id="PS51003"/>
    </source>
</evidence>
<dbReference type="GO" id="GO:0046872">
    <property type="term" value="F:metal ion binding"/>
    <property type="evidence" value="ECO:0007669"/>
    <property type="project" value="UniProtKB-KW"/>
</dbReference>
<dbReference type="CDD" id="cd00284">
    <property type="entry name" value="Cytochrome_b_N"/>
    <property type="match status" value="1"/>
</dbReference>
<dbReference type="InterPro" id="IPR027387">
    <property type="entry name" value="Cytb/b6-like_sf"/>
</dbReference>
<dbReference type="InterPro" id="IPR016174">
    <property type="entry name" value="Di-haem_cyt_TM"/>
</dbReference>
<feature type="transmembrane region" description="Helical" evidence="11">
    <location>
        <begin position="124"/>
        <end position="146"/>
    </location>
</feature>
<feature type="transmembrane region" description="Helical" evidence="11">
    <location>
        <begin position="249"/>
        <end position="272"/>
    </location>
</feature>
<evidence type="ECO:0000259" key="12">
    <source>
        <dbReference type="PROSITE" id="PS51002"/>
    </source>
</evidence>
<feature type="domain" description="Cytochrome b/b6 C-terminal region profile" evidence="13">
    <location>
        <begin position="239"/>
        <end position="411"/>
    </location>
</feature>
<gene>
    <name evidence="14" type="ORF">EC547_01325</name>
</gene>
<dbReference type="Pfam" id="PF00032">
    <property type="entry name" value="Cytochrom_B_C"/>
    <property type="match status" value="1"/>
</dbReference>
<name>A0A2A6TMI4_HELPX</name>
<feature type="transmembrane region" description="Helical" evidence="11">
    <location>
        <begin position="39"/>
        <end position="65"/>
    </location>
</feature>
<evidence type="ECO:0000256" key="11">
    <source>
        <dbReference type="SAM" id="Phobius"/>
    </source>
</evidence>
<evidence type="ECO:0000256" key="5">
    <source>
        <dbReference type="ARBA" id="ARBA00022692"/>
    </source>
</evidence>
<evidence type="ECO:0000256" key="10">
    <source>
        <dbReference type="ARBA" id="ARBA00023136"/>
    </source>
</evidence>
<dbReference type="SUPFAM" id="SSF81342">
    <property type="entry name" value="Transmembrane di-heme cytochromes"/>
    <property type="match status" value="1"/>
</dbReference>
<accession>A0A2A6TMI4</accession>
<feature type="transmembrane region" description="Helical" evidence="11">
    <location>
        <begin position="97"/>
        <end position="118"/>
    </location>
</feature>
<dbReference type="PROSITE" id="PS51003">
    <property type="entry name" value="CYTB_CTER"/>
    <property type="match status" value="1"/>
</dbReference>
<evidence type="ECO:0000256" key="1">
    <source>
        <dbReference type="ARBA" id="ARBA00004141"/>
    </source>
</evidence>
<feature type="transmembrane region" description="Helical" evidence="11">
    <location>
        <begin position="191"/>
        <end position="212"/>
    </location>
</feature>
<dbReference type="PANTHER" id="PTHR19271">
    <property type="entry name" value="CYTOCHROME B"/>
    <property type="match status" value="1"/>
</dbReference>
<dbReference type="InterPro" id="IPR048259">
    <property type="entry name" value="Cytochrome_b_N_euk/bac"/>
</dbReference>
<evidence type="ECO:0000256" key="6">
    <source>
        <dbReference type="ARBA" id="ARBA00022723"/>
    </source>
</evidence>
<dbReference type="InterPro" id="IPR005797">
    <property type="entry name" value="Cyt_b/b6_N"/>
</dbReference>
<evidence type="ECO:0000256" key="7">
    <source>
        <dbReference type="ARBA" id="ARBA00022982"/>
    </source>
</evidence>
<protein>
    <submittedName>
        <fullName evidence="14">Cytochrome bc complex cytochrome b subunit</fullName>
    </submittedName>
</protein>
<keyword evidence="8 11" id="KW-1133">Transmembrane helix</keyword>
<feature type="transmembrane region" description="Helical" evidence="11">
    <location>
        <begin position="349"/>
        <end position="369"/>
    </location>
</feature>
<evidence type="ECO:0000256" key="4">
    <source>
        <dbReference type="ARBA" id="ARBA00022660"/>
    </source>
</evidence>
<keyword evidence="4" id="KW-0679">Respiratory chain</keyword>
<comment type="caution">
    <text evidence="14">The sequence shown here is derived from an EMBL/GenBank/DDBJ whole genome shotgun (WGS) entry which is preliminary data.</text>
</comment>
<feature type="transmembrane region" description="Helical" evidence="11">
    <location>
        <begin position="153"/>
        <end position="171"/>
    </location>
</feature>
<dbReference type="GO" id="GO:0022904">
    <property type="term" value="P:respiratory electron transport chain"/>
    <property type="evidence" value="ECO:0007669"/>
    <property type="project" value="InterPro"/>
</dbReference>
<keyword evidence="9" id="KW-0408">Iron</keyword>
<dbReference type="Pfam" id="PF00033">
    <property type="entry name" value="Cytochrome_B"/>
    <property type="match status" value="1"/>
</dbReference>
<dbReference type="GO" id="GO:0009055">
    <property type="term" value="F:electron transfer activity"/>
    <property type="evidence" value="ECO:0007669"/>
    <property type="project" value="InterPro"/>
</dbReference>
<dbReference type="SUPFAM" id="SSF81648">
    <property type="entry name" value="a domain/subunit of cytochrome bc1 complex (Ubiquinol-cytochrome c reductase)"/>
    <property type="match status" value="1"/>
</dbReference>
<keyword evidence="2" id="KW-0813">Transport</keyword>
<evidence type="ECO:0000313" key="15">
    <source>
        <dbReference type="Proteomes" id="UP000289024"/>
    </source>
</evidence>
<sequence length="412" mass="47567">MAEIKKAKNLGEWLDMRLGTNKLVKVLMTEYWIPKNINFLWAMGVILLTLFGVLVISGIFLLMYYKPDAKMAFDSVNFTIMQEVAYGWLWRHMHATAASMIFVIIYIHMFVGIYYGSYKKGREMIWISGMILFVVFSAEAFSGYMLPWGQMSYWAAAVITNLFGGIPFIGADVVEWIRGNYVVADSTLTRFFMLHVFLLPIAIILLVGVHFYSLRIPHVNNQEGEEIDFELEEKKFIEGKKKESKVIPFWPVFLSKDIFVVCAFMVFFFYLVCYHYDFAMDPINFERANSLKTPPHIYPEWYFLWSYEVLRGFFFSADLGLMAFGVAQVIFFLLPFLDRSPVVAPAHKRPAFMVWFWLLIIDMIVLTIYGKLPPLGIGKYIGLVGSITFLALFFVVLPIITIAESKKQGGVR</sequence>
<dbReference type="Gene3D" id="1.20.810.10">
    <property type="entry name" value="Cytochrome Bc1 Complex, Chain C"/>
    <property type="match status" value="1"/>
</dbReference>
<feature type="transmembrane region" description="Helical" evidence="11">
    <location>
        <begin position="313"/>
        <end position="337"/>
    </location>
</feature>
<evidence type="ECO:0000256" key="9">
    <source>
        <dbReference type="ARBA" id="ARBA00023004"/>
    </source>
</evidence>
<organism evidence="14 15">
    <name type="scientific">Helicobacter pylori</name>
    <name type="common">Campylobacter pylori</name>
    <dbReference type="NCBI Taxonomy" id="210"/>
    <lineage>
        <taxon>Bacteria</taxon>
        <taxon>Pseudomonadati</taxon>
        <taxon>Campylobacterota</taxon>
        <taxon>Epsilonproteobacteria</taxon>
        <taxon>Campylobacterales</taxon>
        <taxon>Helicobacteraceae</taxon>
        <taxon>Helicobacter</taxon>
    </lineage>
</organism>
<evidence type="ECO:0000313" key="14">
    <source>
        <dbReference type="EMBL" id="RVZ35980.1"/>
    </source>
</evidence>
<keyword evidence="5 11" id="KW-0812">Transmembrane</keyword>
<dbReference type="Proteomes" id="UP000289024">
    <property type="component" value="Unassembled WGS sequence"/>
</dbReference>
<dbReference type="InterPro" id="IPR005798">
    <property type="entry name" value="Cyt_b/b6_C"/>
</dbReference>
<dbReference type="AlphaFoldDB" id="A0A2A6TMI4"/>
<evidence type="ECO:0000256" key="2">
    <source>
        <dbReference type="ARBA" id="ARBA00022448"/>
    </source>
</evidence>
<proteinExistence type="predicted"/>